<reference evidence="1 2" key="1">
    <citation type="submission" date="2020-04" db="EMBL/GenBank/DDBJ databases">
        <title>Paraburkholderia sp. RP-4-7 isolated from soil.</title>
        <authorList>
            <person name="Dahal R.H."/>
        </authorList>
    </citation>
    <scope>NUCLEOTIDE SEQUENCE [LARGE SCALE GENOMIC DNA]</scope>
    <source>
        <strain evidence="1 2">RP-4-7</strain>
    </source>
</reference>
<organism evidence="1 2">
    <name type="scientific">Paraburkholderia polaris</name>
    <dbReference type="NCBI Taxonomy" id="2728848"/>
    <lineage>
        <taxon>Bacteria</taxon>
        <taxon>Pseudomonadati</taxon>
        <taxon>Pseudomonadota</taxon>
        <taxon>Betaproteobacteria</taxon>
        <taxon>Burkholderiales</taxon>
        <taxon>Burkholderiaceae</taxon>
        <taxon>Paraburkholderia</taxon>
    </lineage>
</organism>
<evidence type="ECO:0000313" key="2">
    <source>
        <dbReference type="Proteomes" id="UP000544134"/>
    </source>
</evidence>
<dbReference type="EMBL" id="JABBGJ010000009">
    <property type="protein sequence ID" value="NML98414.1"/>
    <property type="molecule type" value="Genomic_DNA"/>
</dbReference>
<comment type="caution">
    <text evidence="1">The sequence shown here is derived from an EMBL/GenBank/DDBJ whole genome shotgun (WGS) entry which is preliminary data.</text>
</comment>
<name>A0A848IEH8_9BURK</name>
<keyword evidence="2" id="KW-1185">Reference proteome</keyword>
<protein>
    <submittedName>
        <fullName evidence="1">Uncharacterized protein</fullName>
    </submittedName>
</protein>
<evidence type="ECO:0000313" key="1">
    <source>
        <dbReference type="EMBL" id="NML98414.1"/>
    </source>
</evidence>
<proteinExistence type="predicted"/>
<gene>
    <name evidence="1" type="ORF">HHL24_10670</name>
</gene>
<accession>A0A848IEH8</accession>
<dbReference type="AlphaFoldDB" id="A0A848IEH8"/>
<sequence>MSQWNTLSVPLENGWQCTLVPTSDYRTQSGNWLIFGTDDEREEIKQARRDFDRYFRPRSDMRTVSGGAELREIQSFLRDTLNVVHRNLPSDNAGVERMLREAVADGRLVPVLNHGYAYSCRVSRPTPAPLRWPSYGGGGMVRATSYGSSWASSSSALFDGEPILSGPYDPATQAARLSAARGAIAASGNGGNLLGLLETVAGAALSTGSGADDGGDEVADDGVFTFTSLGDTQPFEYTENTVSGDTEELAASTNNPKFAAKMLSYDYKTFGTMLHKFKDANGLGPADNSIFHDNGDMEFNGRIFEDSIHDYAP</sequence>
<dbReference type="RefSeq" id="WP_169485458.1">
    <property type="nucleotide sequence ID" value="NZ_JABBGJ010000009.1"/>
</dbReference>
<dbReference type="Proteomes" id="UP000544134">
    <property type="component" value="Unassembled WGS sequence"/>
</dbReference>